<feature type="region of interest" description="Disordered" evidence="1">
    <location>
        <begin position="113"/>
        <end position="168"/>
    </location>
</feature>
<sequence length="418" mass="47043">MTAPGPYLRRMGAAGSIKIRYSDIEEGVQPSQDALLARSALLLSQGEESYDAELYSSRLDDPFDTPLTADLNPINTPKLSNAAQITTFSALQSDFYGKCPSNYVLNGVDQADPPSSCGAPSTVDGRGMTHRPHQKRGRANIGGEKEAEEEEDGGDGEGGGPPKRRHLGSGQVTQFFACPYFKRDPERHWRCYRKYELKRVADVKGHLERVHTLGDYYCATCFAEFPDAESWMRHTQDDTCQPPQPPEHILTKQTFRRMNQAFVEARRSSDSDKWYLLYDLVFPGATDRPASPYLYLTIDDPVKILRERALRDEISIGRILTALQQLGVQPQGIDLVSLQTVINAVLPTLAEATATNMPSQTLIPPPLALSPYEFVEPQNLYQQDLQSQQPLEALEEDQQDDQQQQQPEQQWPYWTHRT</sequence>
<evidence type="ECO:0008006" key="4">
    <source>
        <dbReference type="Google" id="ProtNLM"/>
    </source>
</evidence>
<reference evidence="3" key="1">
    <citation type="submission" date="2019-06" db="EMBL/GenBank/DDBJ databases">
        <authorList>
            <person name="Broberg M."/>
        </authorList>
    </citation>
    <scope>NUCLEOTIDE SEQUENCE [LARGE SCALE GENOMIC DNA]</scope>
</reference>
<evidence type="ECO:0000256" key="1">
    <source>
        <dbReference type="SAM" id="MobiDB-lite"/>
    </source>
</evidence>
<dbReference type="OrthoDB" id="3521097at2759"/>
<reference evidence="2 3" key="2">
    <citation type="submission" date="2021-10" db="EMBL/GenBank/DDBJ databases">
        <authorList>
            <person name="Piombo E."/>
        </authorList>
    </citation>
    <scope>NUCLEOTIDE SEQUENCE [LARGE SCALE GENOMIC DNA]</scope>
</reference>
<gene>
    <name evidence="2" type="ORF">CBYS24578_00008656</name>
</gene>
<protein>
    <recommendedName>
        <fullName evidence="4">C2H2-type domain-containing protein</fullName>
    </recommendedName>
</protein>
<dbReference type="Proteomes" id="UP000754883">
    <property type="component" value="Unassembled WGS sequence"/>
</dbReference>
<dbReference type="PANTHER" id="PTHR38166">
    <property type="entry name" value="C2H2-TYPE DOMAIN-CONTAINING PROTEIN-RELATED"/>
    <property type="match status" value="1"/>
</dbReference>
<feature type="region of interest" description="Disordered" evidence="1">
    <location>
        <begin position="385"/>
        <end position="418"/>
    </location>
</feature>
<evidence type="ECO:0000313" key="2">
    <source>
        <dbReference type="EMBL" id="CAG9984172.1"/>
    </source>
</evidence>
<dbReference type="AlphaFoldDB" id="A0A9N9UCF6"/>
<keyword evidence="3" id="KW-1185">Reference proteome</keyword>
<proteinExistence type="predicted"/>
<name>A0A9N9UCF6_9HYPO</name>
<comment type="caution">
    <text evidence="2">The sequence shown here is derived from an EMBL/GenBank/DDBJ whole genome shotgun (WGS) entry which is preliminary data.</text>
</comment>
<feature type="compositionally biased region" description="Acidic residues" evidence="1">
    <location>
        <begin position="146"/>
        <end position="155"/>
    </location>
</feature>
<dbReference type="EMBL" id="CABFNO020001379">
    <property type="protein sequence ID" value="CAG9984172.1"/>
    <property type="molecule type" value="Genomic_DNA"/>
</dbReference>
<feature type="compositionally biased region" description="Basic residues" evidence="1">
    <location>
        <begin position="128"/>
        <end position="138"/>
    </location>
</feature>
<evidence type="ECO:0000313" key="3">
    <source>
        <dbReference type="Proteomes" id="UP000754883"/>
    </source>
</evidence>
<feature type="compositionally biased region" description="Low complexity" evidence="1">
    <location>
        <begin position="401"/>
        <end position="410"/>
    </location>
</feature>
<accession>A0A9N9UCF6</accession>
<dbReference type="PANTHER" id="PTHR38166:SF1">
    <property type="entry name" value="C2H2-TYPE DOMAIN-CONTAINING PROTEIN"/>
    <property type="match status" value="1"/>
</dbReference>
<organism evidence="2 3">
    <name type="scientific">Clonostachys byssicola</name>
    <dbReference type="NCBI Taxonomy" id="160290"/>
    <lineage>
        <taxon>Eukaryota</taxon>
        <taxon>Fungi</taxon>
        <taxon>Dikarya</taxon>
        <taxon>Ascomycota</taxon>
        <taxon>Pezizomycotina</taxon>
        <taxon>Sordariomycetes</taxon>
        <taxon>Hypocreomycetidae</taxon>
        <taxon>Hypocreales</taxon>
        <taxon>Bionectriaceae</taxon>
        <taxon>Clonostachys</taxon>
    </lineage>
</organism>